<evidence type="ECO:0000256" key="2">
    <source>
        <dbReference type="ARBA" id="ARBA00022475"/>
    </source>
</evidence>
<keyword evidence="5 7" id="KW-0472">Membrane</keyword>
<feature type="domain" description="Threonine/serine exporter-like N-terminal" evidence="8">
    <location>
        <begin position="21"/>
        <end position="260"/>
    </location>
</feature>
<dbReference type="PANTHER" id="PTHR34390:SF2">
    <property type="entry name" value="SUCCINATE TRANSPORTER SUBUNIT YJJP-RELATED"/>
    <property type="match status" value="1"/>
</dbReference>
<dbReference type="Pfam" id="PF06738">
    <property type="entry name" value="ThrE"/>
    <property type="match status" value="1"/>
</dbReference>
<feature type="transmembrane region" description="Helical" evidence="7">
    <location>
        <begin position="174"/>
        <end position="195"/>
    </location>
</feature>
<name>A0A0P6YSF9_9CHLR</name>
<evidence type="ECO:0000256" key="4">
    <source>
        <dbReference type="ARBA" id="ARBA00022989"/>
    </source>
</evidence>
<dbReference type="EMBL" id="LGKN01000005">
    <property type="protein sequence ID" value="KPL88047.1"/>
    <property type="molecule type" value="Genomic_DNA"/>
</dbReference>
<keyword evidence="4 7" id="KW-1133">Transmembrane helix</keyword>
<feature type="transmembrane region" description="Helical" evidence="7">
    <location>
        <begin position="150"/>
        <end position="168"/>
    </location>
</feature>
<evidence type="ECO:0000256" key="5">
    <source>
        <dbReference type="ARBA" id="ARBA00023136"/>
    </source>
</evidence>
<keyword evidence="2" id="KW-1003">Cell membrane</keyword>
<dbReference type="GO" id="GO:0022857">
    <property type="term" value="F:transmembrane transporter activity"/>
    <property type="evidence" value="ECO:0007669"/>
    <property type="project" value="InterPro"/>
</dbReference>
<dbReference type="InterPro" id="IPR050539">
    <property type="entry name" value="ThrE_Dicarb/AminoAcid_Exp"/>
</dbReference>
<keyword evidence="3 7" id="KW-0812">Transmembrane</keyword>
<feature type="transmembrane region" description="Helical" evidence="7">
    <location>
        <begin position="245"/>
        <end position="263"/>
    </location>
</feature>
<dbReference type="Proteomes" id="UP000050502">
    <property type="component" value="Unassembled WGS sequence"/>
</dbReference>
<dbReference type="GO" id="GO:0005886">
    <property type="term" value="C:plasma membrane"/>
    <property type="evidence" value="ECO:0007669"/>
    <property type="project" value="UniProtKB-SubCell"/>
</dbReference>
<reference evidence="9 10" key="1">
    <citation type="submission" date="2015-07" db="EMBL/GenBank/DDBJ databases">
        <title>Whole genome sequence of Ardenticatena maritima DSM 23922.</title>
        <authorList>
            <person name="Hemp J."/>
            <person name="Ward L.M."/>
            <person name="Pace L.A."/>
            <person name="Fischer W.W."/>
        </authorList>
    </citation>
    <scope>NUCLEOTIDE SEQUENCE [LARGE SCALE GENOMIC DNA]</scope>
    <source>
        <strain evidence="9 10">110S</strain>
    </source>
</reference>
<feature type="transmembrane region" description="Helical" evidence="7">
    <location>
        <begin position="207"/>
        <end position="225"/>
    </location>
</feature>
<evidence type="ECO:0000313" key="10">
    <source>
        <dbReference type="Proteomes" id="UP000050502"/>
    </source>
</evidence>
<organism evidence="9 10">
    <name type="scientific">Ardenticatena maritima</name>
    <dbReference type="NCBI Taxonomy" id="872965"/>
    <lineage>
        <taxon>Bacteria</taxon>
        <taxon>Bacillati</taxon>
        <taxon>Chloroflexota</taxon>
        <taxon>Ardenticatenia</taxon>
        <taxon>Ardenticatenales</taxon>
        <taxon>Ardenticatenaceae</taxon>
        <taxon>Ardenticatena</taxon>
    </lineage>
</organism>
<protein>
    <recommendedName>
        <fullName evidence="8">Threonine/serine exporter-like N-terminal domain-containing protein</fullName>
    </recommendedName>
</protein>
<evidence type="ECO:0000256" key="6">
    <source>
        <dbReference type="ARBA" id="ARBA00034125"/>
    </source>
</evidence>
<evidence type="ECO:0000256" key="3">
    <source>
        <dbReference type="ARBA" id="ARBA00022692"/>
    </source>
</evidence>
<dbReference type="PANTHER" id="PTHR34390">
    <property type="entry name" value="UPF0442 PROTEIN YJJB-RELATED"/>
    <property type="match status" value="1"/>
</dbReference>
<proteinExistence type="inferred from homology"/>
<evidence type="ECO:0000259" key="8">
    <source>
        <dbReference type="Pfam" id="PF06738"/>
    </source>
</evidence>
<dbReference type="GO" id="GO:0015744">
    <property type="term" value="P:succinate transport"/>
    <property type="evidence" value="ECO:0007669"/>
    <property type="project" value="TreeGrafter"/>
</dbReference>
<comment type="caution">
    <text evidence="9">The sequence shown here is derived from an EMBL/GenBank/DDBJ whole genome shotgun (WGS) entry which is preliminary data.</text>
</comment>
<evidence type="ECO:0000256" key="1">
    <source>
        <dbReference type="ARBA" id="ARBA00004651"/>
    </source>
</evidence>
<gene>
    <name evidence="9" type="ORF">SE16_09675</name>
</gene>
<dbReference type="InterPro" id="IPR010619">
    <property type="entry name" value="ThrE-like_N"/>
</dbReference>
<evidence type="ECO:0000313" key="9">
    <source>
        <dbReference type="EMBL" id="KPL88047.1"/>
    </source>
</evidence>
<dbReference type="AlphaFoldDB" id="A0A0P6YSF9"/>
<comment type="similarity">
    <text evidence="6">Belongs to the ThrE exporter (TC 2.A.79) family.</text>
</comment>
<accession>A0A0P6YSF9</accession>
<comment type="subcellular location">
    <subcellularLocation>
        <location evidence="1">Cell membrane</location>
        <topology evidence="1">Multi-pass membrane protein</topology>
    </subcellularLocation>
</comment>
<sequence>MNDAVSTKPPLSRETLRKIADVCLLAGQLLLQYGADAQRVEETVHRLGTALGAEWMDILVSPNGLLVSTISHGEFRTKMRRVVRHGVNMHVLTQVNEISRRAESGEYDLYEVRAALEALAAHPPHAPRWLVIGLVALACAAFNRLMGGDWGAFGVTFVAAAAAMWVRLTMAQRAFNPLLVTLATAFTAGVVVLLLVRLPLTAKPQTALTASVLLLVPGVPLINAAEDLITGHLVIGWARGVQGGLISMAIALGLWLAMSLLGVPR</sequence>
<evidence type="ECO:0000256" key="7">
    <source>
        <dbReference type="SAM" id="Phobius"/>
    </source>
</evidence>